<feature type="compositionally biased region" description="Basic and acidic residues" evidence="1">
    <location>
        <begin position="33"/>
        <end position="45"/>
    </location>
</feature>
<dbReference type="InterPro" id="IPR052895">
    <property type="entry name" value="HetReg/Transcr_Mod"/>
</dbReference>
<protein>
    <recommendedName>
        <fullName evidence="2">Heterokaryon incompatibility domain-containing protein</fullName>
    </recommendedName>
</protein>
<evidence type="ECO:0000259" key="2">
    <source>
        <dbReference type="Pfam" id="PF06985"/>
    </source>
</evidence>
<evidence type="ECO:0000313" key="3">
    <source>
        <dbReference type="EMBL" id="RYN87964.1"/>
    </source>
</evidence>
<dbReference type="PANTHER" id="PTHR24148:SF73">
    <property type="entry name" value="HET DOMAIN PROTEIN (AFU_ORTHOLOGUE AFUA_8G01020)"/>
    <property type="match status" value="1"/>
</dbReference>
<proteinExistence type="predicted"/>
<feature type="region of interest" description="Disordered" evidence="1">
    <location>
        <begin position="33"/>
        <end position="53"/>
    </location>
</feature>
<keyword evidence="4" id="KW-1185">Reference proteome</keyword>
<evidence type="ECO:0000313" key="4">
    <source>
        <dbReference type="Proteomes" id="UP000293195"/>
    </source>
</evidence>
<reference evidence="4" key="1">
    <citation type="journal article" date="2019" name="bioRxiv">
        <title>Genomics, evolutionary history and diagnostics of the Alternaria alternata species group including apple and Asian pear pathotypes.</title>
        <authorList>
            <person name="Armitage A.D."/>
            <person name="Cockerton H.M."/>
            <person name="Sreenivasaprasad S."/>
            <person name="Woodhall J.W."/>
            <person name="Lane C.R."/>
            <person name="Harrison R.J."/>
            <person name="Clarkson J.P."/>
        </authorList>
    </citation>
    <scope>NUCLEOTIDE SEQUENCE [LARGE SCALE GENOMIC DNA]</scope>
    <source>
        <strain evidence="4">FERA 635</strain>
    </source>
</reference>
<dbReference type="InterPro" id="IPR010730">
    <property type="entry name" value="HET"/>
</dbReference>
<accession>A0ABY0FRN3</accession>
<dbReference type="Proteomes" id="UP000293195">
    <property type="component" value="Unassembled WGS sequence"/>
</dbReference>
<gene>
    <name evidence="3" type="ORF">AA0119_g12285</name>
</gene>
<dbReference type="Pfam" id="PF06985">
    <property type="entry name" value="HET"/>
    <property type="match status" value="1"/>
</dbReference>
<name>A0ABY0FRN3_9PLEO</name>
<dbReference type="EMBL" id="PDXF01000113">
    <property type="protein sequence ID" value="RYN87964.1"/>
    <property type="molecule type" value="Genomic_DNA"/>
</dbReference>
<dbReference type="PANTHER" id="PTHR24148">
    <property type="entry name" value="ANKYRIN REPEAT DOMAIN-CONTAINING PROTEIN 39 HOMOLOG-RELATED"/>
    <property type="match status" value="1"/>
</dbReference>
<organism evidence="3 4">
    <name type="scientific">Alternaria tenuissima</name>
    <dbReference type="NCBI Taxonomy" id="119927"/>
    <lineage>
        <taxon>Eukaryota</taxon>
        <taxon>Fungi</taxon>
        <taxon>Dikarya</taxon>
        <taxon>Ascomycota</taxon>
        <taxon>Pezizomycotina</taxon>
        <taxon>Dothideomycetes</taxon>
        <taxon>Pleosporomycetidae</taxon>
        <taxon>Pleosporales</taxon>
        <taxon>Pleosporineae</taxon>
        <taxon>Pleosporaceae</taxon>
        <taxon>Alternaria</taxon>
        <taxon>Alternaria sect. Alternaria</taxon>
        <taxon>Alternaria alternata complex</taxon>
    </lineage>
</organism>
<sequence>MRSGKKRVTSRVESTETFIPRSSERIWKLRAIASEDREPGTEHKTRTTRRNERKKIAMPKSSQRVLKRRTASHKRYEWPEEPEIYEPQRLDTSMDEIRLLKLCRETKGSVHCEFKVFPLERAPEYIALSYRWGPPSPLHNLYIEGKTLKIQDILNSCLLELREDLEAWLWIDQICVAQEDSLERNHQVGMMSRIYSNSKSVIIWMGDIPLAAPGEHDSYNDSDLDVASARGLMENTYFTRLWIVQEVLLANNIDIRINGHRCVTWGRLQSLFRSLADPVDMSKRRIPVNLVVFTHREQGMMDLREEMSLRWYVKCYSRGICENPRDKVYGLLGLVREEDRVVVDYEKSALEVYLDFLKVSVNTELPSFIDSGRKPPADYIELGVLMGLDDYILLGVLRLMSHRFIDHRHKAVTAMGLEKADEACGQLHWWYECNGERHHFCCRPLSVSESSEMSIFMDGIMKAGLLH</sequence>
<evidence type="ECO:0000256" key="1">
    <source>
        <dbReference type="SAM" id="MobiDB-lite"/>
    </source>
</evidence>
<feature type="domain" description="Heterokaryon incompatibility" evidence="2">
    <location>
        <begin position="125"/>
        <end position="207"/>
    </location>
</feature>
<comment type="caution">
    <text evidence="3">The sequence shown here is derived from an EMBL/GenBank/DDBJ whole genome shotgun (WGS) entry which is preliminary data.</text>
</comment>